<evidence type="ECO:0000256" key="3">
    <source>
        <dbReference type="ARBA" id="ARBA00022659"/>
    </source>
</evidence>
<dbReference type="Proteomes" id="UP000000715">
    <property type="component" value="Unplaced"/>
</dbReference>
<evidence type="ECO:0000256" key="5">
    <source>
        <dbReference type="ARBA" id="ARBA00022737"/>
    </source>
</evidence>
<evidence type="ECO:0000256" key="12">
    <source>
        <dbReference type="SAM" id="Phobius"/>
    </source>
</evidence>
<evidence type="ECO:0000256" key="1">
    <source>
        <dbReference type="ARBA" id="ARBA00004167"/>
    </source>
</evidence>
<feature type="transmembrane region" description="Helical" evidence="12">
    <location>
        <begin position="323"/>
        <end position="348"/>
    </location>
</feature>
<feature type="transmembrane region" description="Helical" evidence="12">
    <location>
        <begin position="19"/>
        <end position="37"/>
    </location>
</feature>
<sequence length="406" mass="46030">MTVSCAPYVARCFHPEKRFSWRLVGVLLVAPVLLLSLNSDACGKPPKYEYMFLRSPLKNYYEVGEAIWYQCIPGYIALSSVVTFCEQNHSWYPIEEACYKKECTTPRLENGEVYAPNYSFEFENAAYFYCNEGYYLSGKQAIICHRHGDDVYWGDEFPTCHKIYCNPPKKIKNGKYSNSHRTLFEYNELITFTCNPSNGPDEFSLVGDSKLICIDHNKWSNSPPQCKVVKCEYPVVEHGRMVSGIKNKYSYQDTVLFECFPGFYLNGSNPVFCGGSSTWEPETPKCIRGFKPTYATNPPVSKYPGYPEPSDRLTLEDFEELDAGIITVIVLTLLVGLAVLCTCLYRCFQRGKKGVSVKLMGLNLTLLRGSLGNTSNMKPNHSRDAWVPQSLFAFSSGHDLRLSAQQ</sequence>
<comment type="subunit">
    <text evidence="10">Interacts with C3b. Interacts with C4b. Interacts with moesin/MSN.</text>
</comment>
<dbReference type="SMART" id="SM00032">
    <property type="entry name" value="CCP"/>
    <property type="match status" value="4"/>
</dbReference>
<proteinExistence type="predicted"/>
<name>A0A8U0V7Q1_MUSPF</name>
<evidence type="ECO:0000313" key="14">
    <source>
        <dbReference type="Proteomes" id="UP000000715"/>
    </source>
</evidence>
<keyword evidence="3 11" id="KW-0768">Sushi</keyword>
<keyword evidence="7 11" id="KW-1015">Disulfide bond</keyword>
<dbReference type="PIRSF" id="PIRSF037971">
    <property type="entry name" value="TLX_CD46"/>
    <property type="match status" value="1"/>
</dbReference>
<keyword evidence="4" id="KW-0732">Signal</keyword>
<feature type="disulfide bond" evidence="11">
    <location>
        <begin position="42"/>
        <end position="85"/>
    </location>
</feature>
<feature type="disulfide bond" evidence="11">
    <location>
        <begin position="71"/>
        <end position="98"/>
    </location>
</feature>
<evidence type="ECO:0000256" key="2">
    <source>
        <dbReference type="ARBA" id="ARBA00017517"/>
    </source>
</evidence>
<organism evidence="14 15">
    <name type="scientific">Mustela putorius furo</name>
    <name type="common">European domestic ferret</name>
    <name type="synonym">Mustela furo</name>
    <dbReference type="NCBI Taxonomy" id="9669"/>
    <lineage>
        <taxon>Eukaryota</taxon>
        <taxon>Metazoa</taxon>
        <taxon>Chordata</taxon>
        <taxon>Craniata</taxon>
        <taxon>Vertebrata</taxon>
        <taxon>Euteleostomi</taxon>
        <taxon>Mammalia</taxon>
        <taxon>Eutheria</taxon>
        <taxon>Laurasiatheria</taxon>
        <taxon>Carnivora</taxon>
        <taxon>Caniformia</taxon>
        <taxon>Musteloidea</taxon>
        <taxon>Mustelidae</taxon>
        <taxon>Mustelinae</taxon>
        <taxon>Mustela</taxon>
    </lineage>
</organism>
<evidence type="ECO:0000256" key="9">
    <source>
        <dbReference type="ARBA" id="ARBA00023279"/>
    </source>
</evidence>
<feature type="domain" description="Sushi" evidence="13">
    <location>
        <begin position="163"/>
        <end position="228"/>
    </location>
</feature>
<keyword evidence="5" id="KW-0677">Repeat</keyword>
<feature type="disulfide bond" evidence="11">
    <location>
        <begin position="259"/>
        <end position="286"/>
    </location>
</feature>
<dbReference type="OrthoDB" id="6480633at2759"/>
<dbReference type="FunFam" id="2.10.70.10:FF:000014">
    <property type="entry name" value="Membrane cofactor protein"/>
    <property type="match status" value="1"/>
</dbReference>
<comment type="subcellular location">
    <subcellularLocation>
        <location evidence="1">Membrane</location>
        <topology evidence="1">Single-pass membrane protein</topology>
    </subcellularLocation>
</comment>
<dbReference type="GeneID" id="123393818"/>
<feature type="domain" description="Sushi" evidence="13">
    <location>
        <begin position="229"/>
        <end position="288"/>
    </location>
</feature>
<keyword evidence="8" id="KW-0325">Glycoprotein</keyword>
<dbReference type="InterPro" id="IPR000436">
    <property type="entry name" value="Sushi_SCR_CCP_dom"/>
</dbReference>
<dbReference type="PROSITE" id="PS50923">
    <property type="entry name" value="SUSHI"/>
    <property type="match status" value="4"/>
</dbReference>
<keyword evidence="14" id="KW-1185">Reference proteome</keyword>
<evidence type="ECO:0000256" key="8">
    <source>
        <dbReference type="ARBA" id="ARBA00023180"/>
    </source>
</evidence>
<evidence type="ECO:0000256" key="11">
    <source>
        <dbReference type="PROSITE-ProRule" id="PRU00302"/>
    </source>
</evidence>
<comment type="caution">
    <text evidence="11">Lacks conserved residue(s) required for the propagation of feature annotation.</text>
</comment>
<dbReference type="PANTHER" id="PTHR19325">
    <property type="entry name" value="COMPLEMENT COMPONENT-RELATED SUSHI DOMAIN-CONTAINING"/>
    <property type="match status" value="1"/>
</dbReference>
<gene>
    <name evidence="15" type="primary">LOC123393818</name>
</gene>
<reference evidence="15" key="1">
    <citation type="submission" date="2025-08" db="UniProtKB">
        <authorList>
            <consortium name="RefSeq"/>
        </authorList>
    </citation>
    <scope>IDENTIFICATION</scope>
    <source>
        <tissue evidence="15">Brain</tissue>
    </source>
</reference>
<feature type="domain" description="Sushi" evidence="13">
    <location>
        <begin position="40"/>
        <end position="100"/>
    </location>
</feature>
<dbReference type="CDD" id="cd00033">
    <property type="entry name" value="CCP"/>
    <property type="match status" value="4"/>
</dbReference>
<feature type="domain" description="Sushi" evidence="13">
    <location>
        <begin position="101"/>
        <end position="162"/>
    </location>
</feature>
<evidence type="ECO:0000313" key="15">
    <source>
        <dbReference type="RefSeq" id="XP_044942960.1"/>
    </source>
</evidence>
<accession>A0A8U0V7Q1</accession>
<dbReference type="InterPro" id="IPR035976">
    <property type="entry name" value="Sushi/SCR/CCP_sf"/>
</dbReference>
<dbReference type="PANTHER" id="PTHR19325:SF468">
    <property type="entry name" value="MEMBRANE COFACTOR PROTEIN"/>
    <property type="match status" value="1"/>
</dbReference>
<dbReference type="InterPro" id="IPR050350">
    <property type="entry name" value="Compl-Cell_Adhes-Reg"/>
</dbReference>
<evidence type="ECO:0000256" key="7">
    <source>
        <dbReference type="ARBA" id="ARBA00023157"/>
    </source>
</evidence>
<evidence type="ECO:0000256" key="6">
    <source>
        <dbReference type="ARBA" id="ARBA00023136"/>
    </source>
</evidence>
<dbReference type="Pfam" id="PF00084">
    <property type="entry name" value="Sushi"/>
    <property type="match status" value="4"/>
</dbReference>
<keyword evidence="12" id="KW-0812">Transmembrane</keyword>
<dbReference type="GO" id="GO:0009986">
    <property type="term" value="C:cell surface"/>
    <property type="evidence" value="ECO:0007669"/>
    <property type="project" value="InterPro"/>
</dbReference>
<dbReference type="Gene3D" id="2.10.70.10">
    <property type="entry name" value="Complement Module, domain 1"/>
    <property type="match status" value="4"/>
</dbReference>
<dbReference type="InterPro" id="IPR017341">
    <property type="entry name" value="CD46"/>
</dbReference>
<dbReference type="GO" id="GO:0007338">
    <property type="term" value="P:single fertilization"/>
    <property type="evidence" value="ECO:0007669"/>
    <property type="project" value="UniProtKB-KW"/>
</dbReference>
<evidence type="ECO:0000259" key="13">
    <source>
        <dbReference type="PROSITE" id="PS50923"/>
    </source>
</evidence>
<dbReference type="RefSeq" id="XP_044942960.1">
    <property type="nucleotide sequence ID" value="XM_045087025.1"/>
</dbReference>
<protein>
    <recommendedName>
        <fullName evidence="2">Membrane cofactor protein</fullName>
    </recommendedName>
</protein>
<keyword evidence="12" id="KW-1133">Transmembrane helix</keyword>
<dbReference type="GO" id="GO:0016020">
    <property type="term" value="C:membrane"/>
    <property type="evidence" value="ECO:0007669"/>
    <property type="project" value="UniProtKB-SubCell"/>
</dbReference>
<keyword evidence="9" id="KW-0278">Fertilization</keyword>
<keyword evidence="6 12" id="KW-0472">Membrane</keyword>
<dbReference type="AlphaFoldDB" id="A0A8U0V7Q1"/>
<dbReference type="SUPFAM" id="SSF57535">
    <property type="entry name" value="Complement control module/SCR domain"/>
    <property type="match status" value="4"/>
</dbReference>
<evidence type="ECO:0000256" key="10">
    <source>
        <dbReference type="ARBA" id="ARBA00047055"/>
    </source>
</evidence>
<evidence type="ECO:0000256" key="4">
    <source>
        <dbReference type="ARBA" id="ARBA00022729"/>
    </source>
</evidence>